<reference evidence="1 2" key="1">
    <citation type="submission" date="2018-11" db="EMBL/GenBank/DDBJ databases">
        <authorList>
            <consortium name="Pathogen Informatics"/>
        </authorList>
    </citation>
    <scope>NUCLEOTIDE SEQUENCE [LARGE SCALE GENOMIC DNA]</scope>
</reference>
<proteinExistence type="predicted"/>
<name>A0A3P7WI93_9BILA</name>
<dbReference type="EMBL" id="UZAG01004997">
    <property type="protein sequence ID" value="VDO17398.1"/>
    <property type="molecule type" value="Genomic_DNA"/>
</dbReference>
<dbReference type="AlphaFoldDB" id="A0A3P7WI93"/>
<gene>
    <name evidence="1" type="ORF">BTMF_LOCUS4875</name>
</gene>
<evidence type="ECO:0000313" key="2">
    <source>
        <dbReference type="Proteomes" id="UP000280834"/>
    </source>
</evidence>
<protein>
    <submittedName>
        <fullName evidence="1">Uncharacterized protein</fullName>
    </submittedName>
</protein>
<dbReference type="Proteomes" id="UP000280834">
    <property type="component" value="Unassembled WGS sequence"/>
</dbReference>
<sequence>MGQVSIPVALPNYYEHYLAVTTETGRLYPDYEKYSHNPHYRLLMIPSLPLHHTMFLLA</sequence>
<evidence type="ECO:0000313" key="1">
    <source>
        <dbReference type="EMBL" id="VDO17398.1"/>
    </source>
</evidence>
<accession>A0A3P7WI93</accession>
<keyword evidence="2" id="KW-1185">Reference proteome</keyword>
<organism evidence="1 2">
    <name type="scientific">Brugia timori</name>
    <dbReference type="NCBI Taxonomy" id="42155"/>
    <lineage>
        <taxon>Eukaryota</taxon>
        <taxon>Metazoa</taxon>
        <taxon>Ecdysozoa</taxon>
        <taxon>Nematoda</taxon>
        <taxon>Chromadorea</taxon>
        <taxon>Rhabditida</taxon>
        <taxon>Spirurina</taxon>
        <taxon>Spiruromorpha</taxon>
        <taxon>Filarioidea</taxon>
        <taxon>Onchocercidae</taxon>
        <taxon>Brugia</taxon>
    </lineage>
</organism>